<organism evidence="1">
    <name type="scientific">Rhizophora mucronata</name>
    <name type="common">Asiatic mangrove</name>
    <dbReference type="NCBI Taxonomy" id="61149"/>
    <lineage>
        <taxon>Eukaryota</taxon>
        <taxon>Viridiplantae</taxon>
        <taxon>Streptophyta</taxon>
        <taxon>Embryophyta</taxon>
        <taxon>Tracheophyta</taxon>
        <taxon>Spermatophyta</taxon>
        <taxon>Magnoliopsida</taxon>
        <taxon>eudicotyledons</taxon>
        <taxon>Gunneridae</taxon>
        <taxon>Pentapetalae</taxon>
        <taxon>rosids</taxon>
        <taxon>fabids</taxon>
        <taxon>Malpighiales</taxon>
        <taxon>Rhizophoraceae</taxon>
        <taxon>Rhizophora</taxon>
    </lineage>
</organism>
<evidence type="ECO:0000313" key="1">
    <source>
        <dbReference type="EMBL" id="MBX33142.1"/>
    </source>
</evidence>
<dbReference type="EMBL" id="GGEC01052658">
    <property type="protein sequence ID" value="MBX33142.1"/>
    <property type="molecule type" value="Transcribed_RNA"/>
</dbReference>
<name>A0A2P2MSF4_RHIMU</name>
<proteinExistence type="predicted"/>
<protein>
    <submittedName>
        <fullName evidence="1">Uncharacterized protein</fullName>
    </submittedName>
</protein>
<accession>A0A2P2MSF4</accession>
<reference evidence="1" key="1">
    <citation type="submission" date="2018-02" db="EMBL/GenBank/DDBJ databases">
        <title>Rhizophora mucronata_Transcriptome.</title>
        <authorList>
            <person name="Meera S.P."/>
            <person name="Sreeshan A."/>
            <person name="Augustine A."/>
        </authorList>
    </citation>
    <scope>NUCLEOTIDE SEQUENCE</scope>
    <source>
        <tissue evidence="1">Leaf</tissue>
    </source>
</reference>
<dbReference type="AlphaFoldDB" id="A0A2P2MSF4"/>
<sequence>MGFRPPHDFATDSKSLSISGAHLMKDRFQKLYLGFFISSIKVIRRPHGCGRLTIRRSSNTLVICSWIISYQQECAKN</sequence>